<gene>
    <name evidence="6" type="ORF">GGD71_006794</name>
</gene>
<dbReference type="InterPro" id="IPR036271">
    <property type="entry name" value="Tet_transcr_reg_TetR-rel_C_sf"/>
</dbReference>
<dbReference type="GO" id="GO:0003677">
    <property type="term" value="F:DNA binding"/>
    <property type="evidence" value="ECO:0007669"/>
    <property type="project" value="UniProtKB-UniRule"/>
</dbReference>
<evidence type="ECO:0000313" key="7">
    <source>
        <dbReference type="Proteomes" id="UP000524450"/>
    </source>
</evidence>
<evidence type="ECO:0000256" key="1">
    <source>
        <dbReference type="ARBA" id="ARBA00023015"/>
    </source>
</evidence>
<feature type="domain" description="HTH tetR-type" evidence="5">
    <location>
        <begin position="1"/>
        <end position="61"/>
    </location>
</feature>
<dbReference type="Pfam" id="PF00440">
    <property type="entry name" value="TetR_N"/>
    <property type="match status" value="1"/>
</dbReference>
<dbReference type="Proteomes" id="UP000524450">
    <property type="component" value="Unassembled WGS sequence"/>
</dbReference>
<accession>A0A840G9V9</accession>
<dbReference type="PANTHER" id="PTHR47506:SF1">
    <property type="entry name" value="HTH-TYPE TRANSCRIPTIONAL REGULATOR YJDC"/>
    <property type="match status" value="1"/>
</dbReference>
<name>A0A840G9V9_9BURK</name>
<evidence type="ECO:0000256" key="3">
    <source>
        <dbReference type="ARBA" id="ARBA00023163"/>
    </source>
</evidence>
<dbReference type="PRINTS" id="PR00455">
    <property type="entry name" value="HTHTETR"/>
</dbReference>
<dbReference type="Gene3D" id="1.10.357.10">
    <property type="entry name" value="Tetracycline Repressor, domain 2"/>
    <property type="match status" value="1"/>
</dbReference>
<proteinExistence type="predicted"/>
<dbReference type="RefSeq" id="WP_221297887.1">
    <property type="nucleotide sequence ID" value="NZ_JACIFZ010000018.1"/>
</dbReference>
<keyword evidence="3" id="KW-0804">Transcription</keyword>
<reference evidence="6 7" key="1">
    <citation type="submission" date="2020-08" db="EMBL/GenBank/DDBJ databases">
        <title>Genomic Encyclopedia of Type Strains, Phase IV (KMG-V): Genome sequencing to study the core and pangenomes of soil and plant-associated prokaryotes.</title>
        <authorList>
            <person name="Whitman W."/>
        </authorList>
    </citation>
    <scope>NUCLEOTIDE SEQUENCE [LARGE SCALE GENOMIC DNA]</scope>
    <source>
        <strain evidence="6 7">34/80</strain>
    </source>
</reference>
<dbReference type="SUPFAM" id="SSF46689">
    <property type="entry name" value="Homeodomain-like"/>
    <property type="match status" value="1"/>
</dbReference>
<evidence type="ECO:0000256" key="2">
    <source>
        <dbReference type="ARBA" id="ARBA00023125"/>
    </source>
</evidence>
<evidence type="ECO:0000259" key="5">
    <source>
        <dbReference type="PROSITE" id="PS50977"/>
    </source>
</evidence>
<protein>
    <submittedName>
        <fullName evidence="6">AcrR family transcriptional regulator</fullName>
    </submittedName>
</protein>
<dbReference type="InterPro" id="IPR001647">
    <property type="entry name" value="HTH_TetR"/>
</dbReference>
<dbReference type="PROSITE" id="PS50977">
    <property type="entry name" value="HTH_TETR_2"/>
    <property type="match status" value="1"/>
</dbReference>
<comment type="caution">
    <text evidence="6">The sequence shown here is derived from an EMBL/GenBank/DDBJ whole genome shotgun (WGS) entry which is preliminary data.</text>
</comment>
<feature type="DNA-binding region" description="H-T-H motif" evidence="4">
    <location>
        <begin position="24"/>
        <end position="43"/>
    </location>
</feature>
<evidence type="ECO:0000256" key="4">
    <source>
        <dbReference type="PROSITE-ProRule" id="PRU00335"/>
    </source>
</evidence>
<organism evidence="6 7">
    <name type="scientific">Variovorax guangxiensis</name>
    <dbReference type="NCBI Taxonomy" id="1775474"/>
    <lineage>
        <taxon>Bacteria</taxon>
        <taxon>Pseudomonadati</taxon>
        <taxon>Pseudomonadota</taxon>
        <taxon>Betaproteobacteria</taxon>
        <taxon>Burkholderiales</taxon>
        <taxon>Comamonadaceae</taxon>
        <taxon>Variovorax</taxon>
    </lineage>
</organism>
<keyword evidence="1" id="KW-0805">Transcription regulation</keyword>
<evidence type="ECO:0000313" key="6">
    <source>
        <dbReference type="EMBL" id="MBB4225981.1"/>
    </source>
</evidence>
<dbReference type="EMBL" id="JACIFZ010000018">
    <property type="protein sequence ID" value="MBB4225981.1"/>
    <property type="molecule type" value="Genomic_DNA"/>
</dbReference>
<dbReference type="PANTHER" id="PTHR47506">
    <property type="entry name" value="TRANSCRIPTIONAL REGULATORY PROTEIN"/>
    <property type="match status" value="1"/>
</dbReference>
<dbReference type="SUPFAM" id="SSF48498">
    <property type="entry name" value="Tetracyclin repressor-like, C-terminal domain"/>
    <property type="match status" value="1"/>
</dbReference>
<keyword evidence="2 4" id="KW-0238">DNA-binding</keyword>
<dbReference type="InterPro" id="IPR009057">
    <property type="entry name" value="Homeodomain-like_sf"/>
</dbReference>
<sequence>MPTRDSIIQAADTLFYERGFEHTSFADIADAVKISRGNFYYHFKAKDEILAAVIALREERTRAMLRQWETEGKSPAERVCLFVELLVRNQTQIMRHGCPVGSLCTELAKLRHPGRSEANAILGLFRVWLREQFQEMGREADADALALHLLARSQGVAVLAQSLRSKEFVQHEVDLMSAWVASCAA</sequence>
<dbReference type="AlphaFoldDB" id="A0A840G9V9"/>